<dbReference type="Pfam" id="PF10545">
    <property type="entry name" value="MADF_DNA_bdg"/>
    <property type="match status" value="1"/>
</dbReference>
<dbReference type="Proteomes" id="UP001153292">
    <property type="component" value="Chromosome 17"/>
</dbReference>
<evidence type="ECO:0000256" key="2">
    <source>
        <dbReference type="SAM" id="MobiDB-lite"/>
    </source>
</evidence>
<dbReference type="InterPro" id="IPR004210">
    <property type="entry name" value="BESS_motif"/>
</dbReference>
<reference evidence="4" key="1">
    <citation type="submission" date="2021-12" db="EMBL/GenBank/DDBJ databases">
        <authorList>
            <person name="King R."/>
        </authorList>
    </citation>
    <scope>NUCLEOTIDE SEQUENCE</scope>
</reference>
<evidence type="ECO:0000313" key="4">
    <source>
        <dbReference type="EMBL" id="CAH0400297.1"/>
    </source>
</evidence>
<keyword evidence="1" id="KW-0539">Nucleus</keyword>
<organism evidence="4 5">
    <name type="scientific">Chilo suppressalis</name>
    <name type="common">Asiatic rice borer moth</name>
    <dbReference type="NCBI Taxonomy" id="168631"/>
    <lineage>
        <taxon>Eukaryota</taxon>
        <taxon>Metazoa</taxon>
        <taxon>Ecdysozoa</taxon>
        <taxon>Arthropoda</taxon>
        <taxon>Hexapoda</taxon>
        <taxon>Insecta</taxon>
        <taxon>Pterygota</taxon>
        <taxon>Neoptera</taxon>
        <taxon>Endopterygota</taxon>
        <taxon>Lepidoptera</taxon>
        <taxon>Glossata</taxon>
        <taxon>Ditrysia</taxon>
        <taxon>Pyraloidea</taxon>
        <taxon>Crambidae</taxon>
        <taxon>Crambinae</taxon>
        <taxon>Chilo</taxon>
    </lineage>
</organism>
<dbReference type="Pfam" id="PF02944">
    <property type="entry name" value="BESS"/>
    <property type="match status" value="1"/>
</dbReference>
<keyword evidence="5" id="KW-1185">Reference proteome</keyword>
<feature type="compositionally biased region" description="Acidic residues" evidence="2">
    <location>
        <begin position="79"/>
        <end position="90"/>
    </location>
</feature>
<feature type="region of interest" description="Disordered" evidence="2">
    <location>
        <begin position="50"/>
        <end position="90"/>
    </location>
</feature>
<gene>
    <name evidence="4" type="ORF">CHILSU_LOCUS3488</name>
</gene>
<evidence type="ECO:0000259" key="3">
    <source>
        <dbReference type="PROSITE" id="PS51031"/>
    </source>
</evidence>
<comment type="subcellular location">
    <subcellularLocation>
        <location evidence="1">Nucleus</location>
    </subcellularLocation>
</comment>
<dbReference type="EMBL" id="OU963910">
    <property type="protein sequence ID" value="CAH0400297.1"/>
    <property type="molecule type" value="Genomic_DNA"/>
</dbReference>
<accession>A0ABN8AXS4</accession>
<proteinExistence type="predicted"/>
<evidence type="ECO:0000256" key="1">
    <source>
        <dbReference type="PROSITE-ProRule" id="PRU00371"/>
    </source>
</evidence>
<evidence type="ECO:0000313" key="5">
    <source>
        <dbReference type="Proteomes" id="UP001153292"/>
    </source>
</evidence>
<sequence length="291" mass="33680">MLLRKKWRYLRDQYAVETSKIPRALEGSYTPKWPPFKSLHFLKGVIPRRDRKRKVRRSSSNTSDDQNDEQSDMAAMSYQEDESHDPFEDEVDVKPSRKKLIFASSNNAITYQEERPKEEDDNEHMYFFKSLLPHVREIPRRRLLAFRSCIQAIVEDFAYSTDANSSRFHQQPFQNGENSAIEIRQAGGRRRGVRCPAVLMNRAHHPARDAGLSRGMCLKPDVFNKAHHRFEACDLRLSGALSLAVRAWNTAPRAQRMRRAANQPALIASLACTVTTAFEYQRTIGRNNWAE</sequence>
<dbReference type="PROSITE" id="PS51031">
    <property type="entry name" value="BESS"/>
    <property type="match status" value="1"/>
</dbReference>
<name>A0ABN8AXS4_CHISP</name>
<protein>
    <recommendedName>
        <fullName evidence="3">BESS domain-containing protein</fullName>
    </recommendedName>
</protein>
<dbReference type="InterPro" id="IPR006578">
    <property type="entry name" value="MADF-dom"/>
</dbReference>
<feature type="domain" description="BESS" evidence="3">
    <location>
        <begin position="121"/>
        <end position="160"/>
    </location>
</feature>